<dbReference type="RefSeq" id="WP_260278406.1">
    <property type="nucleotide sequence ID" value="NZ_JANAVZ010000012.1"/>
</dbReference>
<protein>
    <submittedName>
        <fullName evidence="1">Uncharacterized protein</fullName>
    </submittedName>
</protein>
<sequence length="93" mass="10507">MQEESIFENGPSKDIIPYQPFNMIPPWRPRGLTPIIESFCQQNDVDETFDHARGKGLSDRPDTVFAADCDQAGFLAGRILPRLVTSGARWIEK</sequence>
<name>A0ABT2KD75_9RHOB</name>
<proteinExistence type="predicted"/>
<gene>
    <name evidence="1" type="ORF">MU516_16685</name>
</gene>
<comment type="caution">
    <text evidence="1">The sequence shown here is derived from an EMBL/GenBank/DDBJ whole genome shotgun (WGS) entry which is preliminary data.</text>
</comment>
<dbReference type="EMBL" id="JANAVZ010000012">
    <property type="protein sequence ID" value="MCT4334494.1"/>
    <property type="molecule type" value="Genomic_DNA"/>
</dbReference>
<reference evidence="1 2" key="1">
    <citation type="submission" date="2022-04" db="EMBL/GenBank/DDBJ databases">
        <title>Paracoccus sp. YLB-12 draft genome sequence.</title>
        <authorList>
            <person name="Yu L."/>
        </authorList>
    </citation>
    <scope>NUCLEOTIDE SEQUENCE [LARGE SCALE GENOMIC DNA]</scope>
    <source>
        <strain evidence="1 2">YLB-12</strain>
    </source>
</reference>
<evidence type="ECO:0000313" key="1">
    <source>
        <dbReference type="EMBL" id="MCT4334494.1"/>
    </source>
</evidence>
<evidence type="ECO:0000313" key="2">
    <source>
        <dbReference type="Proteomes" id="UP001320702"/>
    </source>
</evidence>
<organism evidence="1 2">
    <name type="scientific">Paracoccus maritimus</name>
    <dbReference type="NCBI Taxonomy" id="2933292"/>
    <lineage>
        <taxon>Bacteria</taxon>
        <taxon>Pseudomonadati</taxon>
        <taxon>Pseudomonadota</taxon>
        <taxon>Alphaproteobacteria</taxon>
        <taxon>Rhodobacterales</taxon>
        <taxon>Paracoccaceae</taxon>
        <taxon>Paracoccus</taxon>
    </lineage>
</organism>
<accession>A0ABT2KD75</accession>
<keyword evidence="2" id="KW-1185">Reference proteome</keyword>
<dbReference type="Proteomes" id="UP001320702">
    <property type="component" value="Unassembled WGS sequence"/>
</dbReference>